<dbReference type="PANTHER" id="PTHR43698">
    <property type="entry name" value="RIBD C-TERMINAL DOMAIN CONTAINING PROTEIN"/>
    <property type="match status" value="1"/>
</dbReference>
<dbReference type="InterPro" id="IPR011051">
    <property type="entry name" value="RmlC_Cupin_sf"/>
</dbReference>
<dbReference type="PANTHER" id="PTHR43698:SF1">
    <property type="entry name" value="BLL4564 PROTEIN"/>
    <property type="match status" value="1"/>
</dbReference>
<name>A0ABW5X713_9FLAO</name>
<evidence type="ECO:0000259" key="1">
    <source>
        <dbReference type="Pfam" id="PF07883"/>
    </source>
</evidence>
<organism evidence="2 3">
    <name type="scientific">Christiangramia antarctica</name>
    <dbReference type="NCBI Taxonomy" id="2058158"/>
    <lineage>
        <taxon>Bacteria</taxon>
        <taxon>Pseudomonadati</taxon>
        <taxon>Bacteroidota</taxon>
        <taxon>Flavobacteriia</taxon>
        <taxon>Flavobacteriales</taxon>
        <taxon>Flavobacteriaceae</taxon>
        <taxon>Christiangramia</taxon>
    </lineage>
</organism>
<feature type="domain" description="Cupin type-2" evidence="1">
    <location>
        <begin position="69"/>
        <end position="131"/>
    </location>
</feature>
<evidence type="ECO:0000313" key="2">
    <source>
        <dbReference type="EMBL" id="MFD2833143.1"/>
    </source>
</evidence>
<dbReference type="Gene3D" id="2.60.120.10">
    <property type="entry name" value="Jelly Rolls"/>
    <property type="match status" value="1"/>
</dbReference>
<dbReference type="PROSITE" id="PS51257">
    <property type="entry name" value="PROKAR_LIPOPROTEIN"/>
    <property type="match status" value="1"/>
</dbReference>
<keyword evidence="3" id="KW-1185">Reference proteome</keyword>
<evidence type="ECO:0000313" key="3">
    <source>
        <dbReference type="Proteomes" id="UP001597438"/>
    </source>
</evidence>
<dbReference type="InterPro" id="IPR014710">
    <property type="entry name" value="RmlC-like_jellyroll"/>
</dbReference>
<dbReference type="InterPro" id="IPR013096">
    <property type="entry name" value="Cupin_2"/>
</dbReference>
<dbReference type="Pfam" id="PF07883">
    <property type="entry name" value="Cupin_2"/>
    <property type="match status" value="1"/>
</dbReference>
<protein>
    <submittedName>
        <fullName evidence="2">Cupin domain-containing protein</fullName>
    </submittedName>
</protein>
<dbReference type="RefSeq" id="WP_251740912.1">
    <property type="nucleotide sequence ID" value="NZ_JBHUOJ010000016.1"/>
</dbReference>
<gene>
    <name evidence="2" type="ORF">ACFSYS_07555</name>
</gene>
<reference evidence="3" key="1">
    <citation type="journal article" date="2019" name="Int. J. Syst. Evol. Microbiol.">
        <title>The Global Catalogue of Microorganisms (GCM) 10K type strain sequencing project: providing services to taxonomists for standard genome sequencing and annotation.</title>
        <authorList>
            <consortium name="The Broad Institute Genomics Platform"/>
            <consortium name="The Broad Institute Genome Sequencing Center for Infectious Disease"/>
            <person name="Wu L."/>
            <person name="Ma J."/>
        </authorList>
    </citation>
    <scope>NUCLEOTIDE SEQUENCE [LARGE SCALE GENOMIC DNA]</scope>
    <source>
        <strain evidence="3">KCTC 52925</strain>
    </source>
</reference>
<dbReference type="Proteomes" id="UP001597438">
    <property type="component" value="Unassembled WGS sequence"/>
</dbReference>
<comment type="caution">
    <text evidence="2">The sequence shown here is derived from an EMBL/GenBank/DDBJ whole genome shotgun (WGS) entry which is preliminary data.</text>
</comment>
<dbReference type="EMBL" id="JBHUOJ010000016">
    <property type="protein sequence ID" value="MFD2833143.1"/>
    <property type="molecule type" value="Genomic_DNA"/>
</dbReference>
<dbReference type="SUPFAM" id="SSF51182">
    <property type="entry name" value="RmlC-like cupins"/>
    <property type="match status" value="1"/>
</dbReference>
<dbReference type="CDD" id="cd02233">
    <property type="entry name" value="cupin_HNL-like"/>
    <property type="match status" value="1"/>
</dbReference>
<accession>A0ABW5X713</accession>
<sequence length="157" mass="17477">MNFKNRLVILLVGAALFSCNQKPTNNAEVQQSLVFPKGELIKNNNFTGNAYLSMMVYADSINKNSVGNVTFEPGARTNWHSHPNGQIILAIDGKGYYQEKGSPKKILLKGDLVKCPANIPHWHGASEDKEFIQVAITSRVDGPTKWLEVVTDEEYLE</sequence>
<dbReference type="InterPro" id="IPR047263">
    <property type="entry name" value="HNL-like_cupin"/>
</dbReference>
<proteinExistence type="predicted"/>